<comment type="caution">
    <text evidence="3">The sequence shown here is derived from an EMBL/GenBank/DDBJ whole genome shotgun (WGS) entry which is preliminary data.</text>
</comment>
<dbReference type="Gene3D" id="3.40.50.1820">
    <property type="entry name" value="alpha/beta hydrolase"/>
    <property type="match status" value="1"/>
</dbReference>
<evidence type="ECO:0000256" key="1">
    <source>
        <dbReference type="ARBA" id="ARBA00008645"/>
    </source>
</evidence>
<accession>A0A839QUD2</accession>
<evidence type="ECO:0000259" key="2">
    <source>
        <dbReference type="Pfam" id="PF00561"/>
    </source>
</evidence>
<protein>
    <submittedName>
        <fullName evidence="3">Sigma-B regulation protein RsbQ</fullName>
    </submittedName>
</protein>
<dbReference type="SUPFAM" id="SSF53474">
    <property type="entry name" value="alpha/beta-Hydrolases"/>
    <property type="match status" value="1"/>
</dbReference>
<dbReference type="GO" id="GO:0003824">
    <property type="term" value="F:catalytic activity"/>
    <property type="evidence" value="ECO:0007669"/>
    <property type="project" value="UniProtKB-ARBA"/>
</dbReference>
<keyword evidence="4" id="KW-1185">Reference proteome</keyword>
<dbReference type="AlphaFoldDB" id="A0A839QUD2"/>
<evidence type="ECO:0000313" key="3">
    <source>
        <dbReference type="EMBL" id="MBB2995631.1"/>
    </source>
</evidence>
<dbReference type="PRINTS" id="PR00111">
    <property type="entry name" value="ABHYDROLASE"/>
</dbReference>
<organism evidence="3 4">
    <name type="scientific">Paeniglutamicibacter cryotolerans</name>
    <dbReference type="NCBI Taxonomy" id="670079"/>
    <lineage>
        <taxon>Bacteria</taxon>
        <taxon>Bacillati</taxon>
        <taxon>Actinomycetota</taxon>
        <taxon>Actinomycetes</taxon>
        <taxon>Micrococcales</taxon>
        <taxon>Micrococcaceae</taxon>
        <taxon>Paeniglutamicibacter</taxon>
    </lineage>
</organism>
<name>A0A839QUD2_9MICC</name>
<dbReference type="InterPro" id="IPR000073">
    <property type="entry name" value="AB_hydrolase_1"/>
</dbReference>
<dbReference type="PANTHER" id="PTHR43039">
    <property type="entry name" value="ESTERASE-RELATED"/>
    <property type="match status" value="1"/>
</dbReference>
<sequence>MWNKILPSLIDHYRVILFDHVGSGGSDQSAYDSATYCLLDAYVDDLMELCAELDLVDATLIGHSVGAMMAISAAAKDHSRRWGRLILLTASPSYLDYPEDGYVGGFTRQDIAEVFESLDANYLVWAESMAPVYMNTPDAPELDHEIQGSFGRISPRVARDFARVAFLSDVRHLLPEVRIPALILQSTDDIVTPEQVGTYLHEHLRASTLVRLEATGHFPQSSAPEETVAAILSYLKQT</sequence>
<dbReference type="EMBL" id="JACHVS010000001">
    <property type="protein sequence ID" value="MBB2995631.1"/>
    <property type="molecule type" value="Genomic_DNA"/>
</dbReference>
<proteinExistence type="inferred from homology"/>
<comment type="similarity">
    <text evidence="1">Belongs to the AB hydrolase superfamily.</text>
</comment>
<dbReference type="Pfam" id="PF00561">
    <property type="entry name" value="Abhydrolase_1"/>
    <property type="match status" value="1"/>
</dbReference>
<evidence type="ECO:0000313" key="4">
    <source>
        <dbReference type="Proteomes" id="UP000523000"/>
    </source>
</evidence>
<feature type="domain" description="AB hydrolase-1" evidence="2">
    <location>
        <begin position="1"/>
        <end position="221"/>
    </location>
</feature>
<reference evidence="3 4" key="1">
    <citation type="submission" date="2020-08" db="EMBL/GenBank/DDBJ databases">
        <title>Sequencing the genomes of 1000 actinobacteria strains.</title>
        <authorList>
            <person name="Klenk H.-P."/>
        </authorList>
    </citation>
    <scope>NUCLEOTIDE SEQUENCE [LARGE SCALE GENOMIC DNA]</scope>
    <source>
        <strain evidence="3 4">DSM 22826</strain>
    </source>
</reference>
<gene>
    <name evidence="3" type="ORF">E9229_001822</name>
</gene>
<dbReference type="InterPro" id="IPR029058">
    <property type="entry name" value="AB_hydrolase_fold"/>
</dbReference>
<dbReference type="Proteomes" id="UP000523000">
    <property type="component" value="Unassembled WGS sequence"/>
</dbReference>